<comment type="caution">
    <text evidence="3">The sequence shown here is derived from an EMBL/GenBank/DDBJ whole genome shotgun (WGS) entry which is preliminary data.</text>
</comment>
<dbReference type="Gene3D" id="3.30.1370.110">
    <property type="match status" value="1"/>
</dbReference>
<proteinExistence type="predicted"/>
<feature type="region of interest" description="Disordered" evidence="1">
    <location>
        <begin position="87"/>
        <end position="170"/>
    </location>
</feature>
<dbReference type="AlphaFoldDB" id="A0A834D3A8"/>
<evidence type="ECO:0000313" key="4">
    <source>
        <dbReference type="Proteomes" id="UP000619265"/>
    </source>
</evidence>
<reference evidence="3" key="2">
    <citation type="submission" date="2020-03" db="EMBL/GenBank/DDBJ databases">
        <title>Walnut 2.0.</title>
        <authorList>
            <person name="Marrano A."/>
            <person name="Britton M."/>
            <person name="Zimin A.V."/>
            <person name="Zaini P.A."/>
            <person name="Workman R."/>
            <person name="Puiu D."/>
            <person name="Bianco L."/>
            <person name="Allen B.J."/>
            <person name="Troggio M."/>
            <person name="Leslie C.A."/>
            <person name="Timp W."/>
            <person name="Dendekar A."/>
            <person name="Salzberg S.L."/>
            <person name="Neale D.B."/>
        </authorList>
    </citation>
    <scope>NUCLEOTIDE SEQUENCE</scope>
    <source>
        <tissue evidence="3">Leaves</tissue>
    </source>
</reference>
<dbReference type="Proteomes" id="UP000619265">
    <property type="component" value="Unassembled WGS sequence"/>
</dbReference>
<feature type="compositionally biased region" description="Polar residues" evidence="1">
    <location>
        <begin position="107"/>
        <end position="122"/>
    </location>
</feature>
<organism evidence="3 4">
    <name type="scientific">Juglans regia</name>
    <name type="common">English walnut</name>
    <dbReference type="NCBI Taxonomy" id="51240"/>
    <lineage>
        <taxon>Eukaryota</taxon>
        <taxon>Viridiplantae</taxon>
        <taxon>Streptophyta</taxon>
        <taxon>Embryophyta</taxon>
        <taxon>Tracheophyta</taxon>
        <taxon>Spermatophyta</taxon>
        <taxon>Magnoliopsida</taxon>
        <taxon>eudicotyledons</taxon>
        <taxon>Gunneridae</taxon>
        <taxon>Pentapetalae</taxon>
        <taxon>rosids</taxon>
        <taxon>fabids</taxon>
        <taxon>Fagales</taxon>
        <taxon>Juglandaceae</taxon>
        <taxon>Juglans</taxon>
    </lineage>
</organism>
<feature type="domain" description="DUF1771" evidence="2">
    <location>
        <begin position="370"/>
        <end position="435"/>
    </location>
</feature>
<evidence type="ECO:0000313" key="3">
    <source>
        <dbReference type="EMBL" id="KAF5474393.1"/>
    </source>
</evidence>
<evidence type="ECO:0000259" key="2">
    <source>
        <dbReference type="SMART" id="SM01162"/>
    </source>
</evidence>
<dbReference type="InterPro" id="IPR013899">
    <property type="entry name" value="DUF1771"/>
</dbReference>
<dbReference type="Gramene" id="Jr03_07160_p1">
    <property type="protein sequence ID" value="cds.Jr03_07160_p1"/>
    <property type="gene ID" value="Jr03_07160"/>
</dbReference>
<feature type="compositionally biased region" description="Polar residues" evidence="1">
    <location>
        <begin position="280"/>
        <end position="291"/>
    </location>
</feature>
<sequence>MHPFLFVNFLVRDTFSNLSTVVYVLVFPGMEASGSNVPQYDDEEKALKGLLDAFSSTCSLDEIASAYCKAGRNADLAAEILYDMQGSGSTSTTNASNFEVKGEESSESSCGNFSENLGQENGNPRAPKQKSRPVSGGTVSSILGKDYIRSTSSSKGSYRMSKPSKPDSPVMLMSELPEVEAKSGSPVDDPMHWDMEDFLFKMLGDGFKVDRNVIREVIDYCGPDMPKCMEKLLELSAANLGTRNNFVSESTEKIILQFADKGQKAEVPSHQGKLQYVNHPRSNGNGASSINEVEPPGKVEERNGLQKEVLVALFNAPERHDEFPRRTIKAVKRYAALEQVVDGPIIDDLEHKKTLTYLQKDNDDIDDEDSYQVLRKAVKEYRGTMKEYYKAALDAFSEGDRVKAGKLLDQGHFFHEKACEADEESNRKIFESRNDEAQDEMTLDLHDRGAKDAVRLLKCHLSSFSGIPSFKSLKVILETKDEDATKGSRRRLVMKILEKESIAWTEEEENAGTILIHLNSINRKRLSFVKK</sequence>
<name>A0A834D3A8_JUGRE</name>
<dbReference type="Pfam" id="PF24767">
    <property type="entry name" value="UBA_At5g58720"/>
    <property type="match status" value="1"/>
</dbReference>
<dbReference type="PANTHER" id="PTHR47872">
    <property type="entry name" value="NUCLEAR RNA EXPORT FACTOR SDE5-RELATED"/>
    <property type="match status" value="1"/>
</dbReference>
<dbReference type="InterPro" id="IPR036063">
    <property type="entry name" value="Smr_dom_sf"/>
</dbReference>
<dbReference type="InterPro" id="IPR056254">
    <property type="entry name" value="At5g58720/SDE5-like_UBA-like"/>
</dbReference>
<accession>A0A834D3A8</accession>
<feature type="region of interest" description="Disordered" evidence="1">
    <location>
        <begin position="276"/>
        <end position="299"/>
    </location>
</feature>
<dbReference type="SMART" id="SM01162">
    <property type="entry name" value="DUF1771"/>
    <property type="match status" value="1"/>
</dbReference>
<dbReference type="PANTHER" id="PTHR47872:SF3">
    <property type="entry name" value="NUCLEAR RNA EXPORT FACTOR SDE5 ISOFORM X1"/>
    <property type="match status" value="1"/>
</dbReference>
<reference evidence="3" key="1">
    <citation type="submission" date="2015-10" db="EMBL/GenBank/DDBJ databases">
        <authorList>
            <person name="Martinez-Garcia P.J."/>
            <person name="Crepeau M.W."/>
            <person name="Puiu D."/>
            <person name="Gonzalez-Ibeas D."/>
            <person name="Whalen J."/>
            <person name="Stevens K."/>
            <person name="Paul R."/>
            <person name="Butterfield T."/>
            <person name="Britton M."/>
            <person name="Reagan R."/>
            <person name="Chakraborty S."/>
            <person name="Walawage S.L."/>
            <person name="Vasquez-Gross H.A."/>
            <person name="Cardeno C."/>
            <person name="Famula R."/>
            <person name="Pratt K."/>
            <person name="Kuruganti S."/>
            <person name="Aradhya M.K."/>
            <person name="Leslie C.A."/>
            <person name="Dandekar A.M."/>
            <person name="Salzberg S.L."/>
            <person name="Wegrzyn J.L."/>
            <person name="Langley C.H."/>
            <person name="Neale D.B."/>
        </authorList>
    </citation>
    <scope>NUCLEOTIDE SEQUENCE</scope>
    <source>
        <tissue evidence="3">Leaves</tissue>
    </source>
</reference>
<evidence type="ECO:0000256" key="1">
    <source>
        <dbReference type="SAM" id="MobiDB-lite"/>
    </source>
</evidence>
<dbReference type="Pfam" id="PF08590">
    <property type="entry name" value="DUF1771"/>
    <property type="match status" value="1"/>
</dbReference>
<gene>
    <name evidence="3" type="ORF">F2P56_006297</name>
</gene>
<dbReference type="EMBL" id="LIHL02000003">
    <property type="protein sequence ID" value="KAF5474393.1"/>
    <property type="molecule type" value="Genomic_DNA"/>
</dbReference>
<protein>
    <recommendedName>
        <fullName evidence="2">DUF1771 domain-containing protein</fullName>
    </recommendedName>
</protein>